<dbReference type="InterPro" id="IPR029058">
    <property type="entry name" value="AB_hydrolase_fold"/>
</dbReference>
<dbReference type="KEGG" id="cyj:Cyan7822_4530"/>
<evidence type="ECO:0000313" key="2">
    <source>
        <dbReference type="Proteomes" id="UP000008206"/>
    </source>
</evidence>
<dbReference type="ESTHER" id="cyap2-e0ucx5">
    <property type="family name" value="Lipase_2"/>
</dbReference>
<dbReference type="STRING" id="497965.Cyan7822_4530"/>
<dbReference type="HOGENOM" id="CLU_029537_5_0_3"/>
<dbReference type="SUPFAM" id="SSF53474">
    <property type="entry name" value="alpha/beta-Hydrolases"/>
    <property type="match status" value="1"/>
</dbReference>
<dbReference type="AlphaFoldDB" id="E0UCX5"/>
<accession>E0UCX5</accession>
<dbReference type="PANTHER" id="PTHR37946:SF1">
    <property type="entry name" value="SLL1969 PROTEIN"/>
    <property type="match status" value="1"/>
</dbReference>
<sequence>MSFNSSSNQRNPVLLIHGITDTIAKFNVMTAYLRQLGWEVHSINLIPNTGWIGLDQLAQQVADYIEKTFHPSQPIDLIGFSMGGLVTRYYLQRLGGINRVQRYINISAPNNGTLLAYGLPFKGVMQMRPDSQFLQELNNDSVELLEKINCTILWTPFDLMIVPPESSRMPVGKEIILPVLVHAWMVSDKKALEVVADALLEPLKNF</sequence>
<organism evidence="1 2">
    <name type="scientific">Gloeothece verrucosa (strain PCC 7822)</name>
    <name type="common">Cyanothece sp. (strain PCC 7822)</name>
    <dbReference type="NCBI Taxonomy" id="497965"/>
    <lineage>
        <taxon>Bacteria</taxon>
        <taxon>Bacillati</taxon>
        <taxon>Cyanobacteriota</taxon>
        <taxon>Cyanophyceae</taxon>
        <taxon>Oscillatoriophycideae</taxon>
        <taxon>Chroococcales</taxon>
        <taxon>Aphanothecaceae</taxon>
        <taxon>Gloeothece</taxon>
        <taxon>Gloeothece verrucosa</taxon>
    </lineage>
</organism>
<dbReference type="RefSeq" id="WP_013324487.1">
    <property type="nucleotide sequence ID" value="NC_014501.1"/>
</dbReference>
<dbReference type="eggNOG" id="COG1075">
    <property type="taxonomic scope" value="Bacteria"/>
</dbReference>
<reference evidence="2" key="1">
    <citation type="journal article" date="2011" name="MBio">
        <title>Novel metabolic attributes of the genus Cyanothece, comprising a group of unicellular nitrogen-fixing Cyanobacteria.</title>
        <authorList>
            <person name="Bandyopadhyay A."/>
            <person name="Elvitigala T."/>
            <person name="Welsh E."/>
            <person name="Stockel J."/>
            <person name="Liberton M."/>
            <person name="Min H."/>
            <person name="Sherman L.A."/>
            <person name="Pakrasi H.B."/>
        </authorList>
    </citation>
    <scope>NUCLEOTIDE SEQUENCE [LARGE SCALE GENOMIC DNA]</scope>
    <source>
        <strain evidence="2">PCC 7822</strain>
    </source>
</reference>
<name>E0UCX5_GLOV7</name>
<dbReference type="Pfam" id="PF02089">
    <property type="entry name" value="Palm_thioest"/>
    <property type="match status" value="1"/>
</dbReference>
<keyword evidence="2" id="KW-1185">Reference proteome</keyword>
<dbReference type="Proteomes" id="UP000008206">
    <property type="component" value="Chromosome"/>
</dbReference>
<dbReference type="Gene3D" id="3.40.50.1820">
    <property type="entry name" value="alpha/beta hydrolase"/>
    <property type="match status" value="1"/>
</dbReference>
<evidence type="ECO:0000313" key="1">
    <source>
        <dbReference type="EMBL" id="ADN16440.1"/>
    </source>
</evidence>
<dbReference type="OrthoDB" id="9765872at2"/>
<dbReference type="EMBL" id="CP002198">
    <property type="protein sequence ID" value="ADN16440.1"/>
    <property type="molecule type" value="Genomic_DNA"/>
</dbReference>
<gene>
    <name evidence="1" type="ordered locus">Cyan7822_4530</name>
</gene>
<proteinExistence type="predicted"/>
<protein>
    <submittedName>
        <fullName evidence="1">Lipase class 2</fullName>
    </submittedName>
</protein>
<dbReference type="PANTHER" id="PTHR37946">
    <property type="entry name" value="SLL1969 PROTEIN"/>
    <property type="match status" value="1"/>
</dbReference>